<keyword evidence="3" id="KW-1185">Reference proteome</keyword>
<dbReference type="PANTHER" id="PTHR39200">
    <property type="entry name" value="HYPOTHETICAL EXPORTED PROTEIN"/>
    <property type="match status" value="1"/>
</dbReference>
<dbReference type="Pfam" id="PF10988">
    <property type="entry name" value="DUF2807"/>
    <property type="match status" value="1"/>
</dbReference>
<protein>
    <submittedName>
        <fullName evidence="2">Head GIN domain-containing protein</fullName>
    </submittedName>
</protein>
<organism evidence="2 3">
    <name type="scientific">Niabella yanshanensis</name>
    <dbReference type="NCBI Taxonomy" id="577386"/>
    <lineage>
        <taxon>Bacteria</taxon>
        <taxon>Pseudomonadati</taxon>
        <taxon>Bacteroidota</taxon>
        <taxon>Chitinophagia</taxon>
        <taxon>Chitinophagales</taxon>
        <taxon>Chitinophagaceae</taxon>
        <taxon>Niabella</taxon>
    </lineage>
</organism>
<evidence type="ECO:0000259" key="1">
    <source>
        <dbReference type="Pfam" id="PF10988"/>
    </source>
</evidence>
<dbReference type="PANTHER" id="PTHR39200:SF1">
    <property type="entry name" value="AUTO-TRANSPORTER ADHESIN HEAD GIN DOMAIN-CONTAINING PROTEIN-RELATED"/>
    <property type="match status" value="1"/>
</dbReference>
<dbReference type="RefSeq" id="WP_162817935.1">
    <property type="nucleotide sequence ID" value="NZ_CP139960.1"/>
</dbReference>
<dbReference type="InterPro" id="IPR021255">
    <property type="entry name" value="DUF2807"/>
</dbReference>
<proteinExistence type="predicted"/>
<evidence type="ECO:0000313" key="2">
    <source>
        <dbReference type="EMBL" id="WQD37052.1"/>
    </source>
</evidence>
<accession>A0ABZ0W694</accession>
<dbReference type="PROSITE" id="PS51257">
    <property type="entry name" value="PROKAR_LIPOPROTEIN"/>
    <property type="match status" value="1"/>
</dbReference>
<name>A0ABZ0W694_9BACT</name>
<dbReference type="Gene3D" id="2.160.20.120">
    <property type="match status" value="1"/>
</dbReference>
<evidence type="ECO:0000313" key="3">
    <source>
        <dbReference type="Proteomes" id="UP001325680"/>
    </source>
</evidence>
<sequence length="235" mass="24681">MKQLLSLVVIALFTFTTGCKKVFPDGPAVEENRAVGDFSKVEAAFSGNVEFVQSASKSVTVKAADNLQGYIITEVKGNTLVLKTKPNISIKGGSVTIYVSNPSMNGATISGSGNFSLKSDINTTSLDLRVSGSGNIYASKLTATNLEAEITGSGDITIEGGTINTQDIRITGNGDYHTQQMRSEQAKVKVSGSGEARLWADKKLDVQISGSGDVWYSGSPSINTSISGSGKVRKL</sequence>
<feature type="domain" description="Putative auto-transporter adhesin head GIN" evidence="1">
    <location>
        <begin position="37"/>
        <end position="220"/>
    </location>
</feature>
<dbReference type="Proteomes" id="UP001325680">
    <property type="component" value="Chromosome"/>
</dbReference>
<reference evidence="2 3" key="1">
    <citation type="submission" date="2023-12" db="EMBL/GenBank/DDBJ databases">
        <title>Genome sequencing and assembly of bacterial species from a model synthetic community.</title>
        <authorList>
            <person name="Hogle S.L."/>
        </authorList>
    </citation>
    <scope>NUCLEOTIDE SEQUENCE [LARGE SCALE GENOMIC DNA]</scope>
    <source>
        <strain evidence="2 3">HAMBI_3031</strain>
    </source>
</reference>
<gene>
    <name evidence="2" type="ORF">U0035_15370</name>
</gene>
<dbReference type="EMBL" id="CP139960">
    <property type="protein sequence ID" value="WQD37052.1"/>
    <property type="molecule type" value="Genomic_DNA"/>
</dbReference>